<dbReference type="InterPro" id="IPR018060">
    <property type="entry name" value="HTH_AraC"/>
</dbReference>
<dbReference type="SMART" id="SM00342">
    <property type="entry name" value="HTH_ARAC"/>
    <property type="match status" value="1"/>
</dbReference>
<keyword evidence="2" id="KW-0238">DNA-binding</keyword>
<accession>A0ABU7LGM3</accession>
<evidence type="ECO:0000256" key="3">
    <source>
        <dbReference type="ARBA" id="ARBA00023163"/>
    </source>
</evidence>
<protein>
    <submittedName>
        <fullName evidence="5">AraC family transcriptional regulator</fullName>
    </submittedName>
</protein>
<gene>
    <name evidence="5" type="ORF">Q7514_24605</name>
</gene>
<dbReference type="PROSITE" id="PS01124">
    <property type="entry name" value="HTH_ARAC_FAMILY_2"/>
    <property type="match status" value="1"/>
</dbReference>
<dbReference type="InterPro" id="IPR050204">
    <property type="entry name" value="AraC_XylS_family_regulators"/>
</dbReference>
<feature type="domain" description="HTH araC/xylS-type" evidence="4">
    <location>
        <begin position="162"/>
        <end position="264"/>
    </location>
</feature>
<name>A0ABU7LGM3_9NOCA</name>
<dbReference type="EMBL" id="JAUTXY010000014">
    <property type="protein sequence ID" value="MEE2060705.1"/>
    <property type="molecule type" value="Genomic_DNA"/>
</dbReference>
<dbReference type="InterPro" id="IPR009057">
    <property type="entry name" value="Homeodomain-like_sf"/>
</dbReference>
<organism evidence="5 6">
    <name type="scientific">Rhodococcus artemisiae</name>
    <dbReference type="NCBI Taxonomy" id="714159"/>
    <lineage>
        <taxon>Bacteria</taxon>
        <taxon>Bacillati</taxon>
        <taxon>Actinomycetota</taxon>
        <taxon>Actinomycetes</taxon>
        <taxon>Mycobacteriales</taxon>
        <taxon>Nocardiaceae</taxon>
        <taxon>Rhodococcus</taxon>
    </lineage>
</organism>
<proteinExistence type="predicted"/>
<comment type="caution">
    <text evidence="5">The sequence shown here is derived from an EMBL/GenBank/DDBJ whole genome shotgun (WGS) entry which is preliminary data.</text>
</comment>
<dbReference type="PANTHER" id="PTHR46796">
    <property type="entry name" value="HTH-TYPE TRANSCRIPTIONAL ACTIVATOR RHAS-RELATED"/>
    <property type="match status" value="1"/>
</dbReference>
<dbReference type="Proteomes" id="UP001336020">
    <property type="component" value="Unassembled WGS sequence"/>
</dbReference>
<evidence type="ECO:0000259" key="4">
    <source>
        <dbReference type="PROSITE" id="PS01124"/>
    </source>
</evidence>
<keyword evidence="6" id="KW-1185">Reference proteome</keyword>
<dbReference type="Pfam" id="PF12833">
    <property type="entry name" value="HTH_18"/>
    <property type="match status" value="1"/>
</dbReference>
<dbReference type="Gene3D" id="1.10.10.60">
    <property type="entry name" value="Homeodomain-like"/>
    <property type="match status" value="1"/>
</dbReference>
<evidence type="ECO:0000313" key="5">
    <source>
        <dbReference type="EMBL" id="MEE2060705.1"/>
    </source>
</evidence>
<keyword evidence="3" id="KW-0804">Transcription</keyword>
<evidence type="ECO:0000256" key="1">
    <source>
        <dbReference type="ARBA" id="ARBA00023015"/>
    </source>
</evidence>
<evidence type="ECO:0000256" key="2">
    <source>
        <dbReference type="ARBA" id="ARBA00023125"/>
    </source>
</evidence>
<dbReference type="SUPFAM" id="SSF46689">
    <property type="entry name" value="Homeodomain-like"/>
    <property type="match status" value="1"/>
</dbReference>
<reference evidence="5 6" key="1">
    <citation type="submission" date="2023-07" db="EMBL/GenBank/DDBJ databases">
        <authorList>
            <person name="Girao M."/>
            <person name="Carvalho M.F."/>
        </authorList>
    </citation>
    <scope>NUCLEOTIDE SEQUENCE [LARGE SCALE GENOMIC DNA]</scope>
    <source>
        <strain evidence="5 6">YIM65754</strain>
    </source>
</reference>
<dbReference type="PANTHER" id="PTHR46796:SF15">
    <property type="entry name" value="BLL1074 PROTEIN"/>
    <property type="match status" value="1"/>
</dbReference>
<dbReference type="RefSeq" id="WP_330135889.1">
    <property type="nucleotide sequence ID" value="NZ_JAUTXY010000014.1"/>
</dbReference>
<sequence>MEPVVDYSTRAVAEPLRGLVDGYLGYRMTGFPAGIHRGLPSRHMTFIVSIGAPIVVCAQTNPAQHPDSYRCVLSGLQASTALIAHDGSQEGVVIELSPVGCRALFGMPAAELWDGSFESADVLGQVGDELWERLQGLLDWPERFDACDRVLLRLLREKTVARELAATWQGIVEGGGALPVSRLAARTGYSRQHLTRLFHNEFGLGPKLASRVVRFERAQLALRSPRWRGSVADVAVSCGYSDQAHLTREFVDLAGCTPRELIGGDLPIVQDDAVLEP</sequence>
<evidence type="ECO:0000313" key="6">
    <source>
        <dbReference type="Proteomes" id="UP001336020"/>
    </source>
</evidence>
<keyword evidence="1" id="KW-0805">Transcription regulation</keyword>